<dbReference type="Proteomes" id="UP000078113">
    <property type="component" value="Unassembled WGS sequence"/>
</dbReference>
<sequence>MSSAAILATDTPKRARARPLPPTSSSNTAPPSSQRHAGTATPAVILPQPQQESSLLRARPGLKRAEQKANRDENMTIIIEDMPLGPQEFPHPPGDPSFNFLEPYSGIRLRSRTLPFDCFQQIMEYCRYVSPSTLYAMVQQYHDPNRQSGPNFRTDGKYTLPIEGDWVVIGVLAEKSQIRITKGGKGRQDSDDEQDRDPARQGLELDEEGNQIQKNKKNPDAHLRPHTEPRKYMAWKLVDFGNTSSAPGGDTRTRGTDSGDCVLSLQLFAADEELTPDKEDESRNHVREEVRNAFRSTPSTFYRGGSRGAFEKYYKEREGTVVAIVSPRIMRRGTVNGANYNKNLLSITPVDAASIHVIGRASDYAQCQAHRKDGVRCHAWVDARTGTGICDYHLEQGVNAARRGRQEFAVGTSGGAWKSQGRNAGAGEDADDIFTLRSQKNRRGAWKGKQGNDSSHPNNWSDSLEAGMDTGFASSSSNLSTRKKPFVVEGTGTWVERSARIQPDGRGPKVGDINFDVSEVYGRQKEERKERMRAQAAESQLGDALKEKAPYSTPRPPPDLRSRDDDDDDNDEHGEGREDAADWILQGSSTAAQALREAKRVLTYKQELAAAAAAAAAADGKSKGGRKNKSRLFRSNEDALLAAALVKNNKERHRAEEGNGPAKRPRWAYSAEAIQRMGFDPLAGAPGRAGAVPIWKENETAEQGSKNKLLARVSGPTTDLPPPSLRKKRR</sequence>
<proteinExistence type="inferred from homology"/>
<protein>
    <recommendedName>
        <fullName evidence="3">Zinc finger Mcm10/DnaG-type domain-containing protein</fullName>
    </recommendedName>
</protein>
<keyword evidence="5" id="KW-1185">Reference proteome</keyword>
<dbReference type="GO" id="GO:0003688">
    <property type="term" value="F:DNA replication origin binding"/>
    <property type="evidence" value="ECO:0007669"/>
    <property type="project" value="TreeGrafter"/>
</dbReference>
<dbReference type="GO" id="GO:0043596">
    <property type="term" value="C:nuclear replication fork"/>
    <property type="evidence" value="ECO:0007669"/>
    <property type="project" value="TreeGrafter"/>
</dbReference>
<evidence type="ECO:0000259" key="3">
    <source>
        <dbReference type="Pfam" id="PF09329"/>
    </source>
</evidence>
<name>A0A8X7T590_9BASI</name>
<evidence type="ECO:0000313" key="5">
    <source>
        <dbReference type="Proteomes" id="UP000078113"/>
    </source>
</evidence>
<organism evidence="4 5">
    <name type="scientific">Tilletia walkeri</name>
    <dbReference type="NCBI Taxonomy" id="117179"/>
    <lineage>
        <taxon>Eukaryota</taxon>
        <taxon>Fungi</taxon>
        <taxon>Dikarya</taxon>
        <taxon>Basidiomycota</taxon>
        <taxon>Ustilaginomycotina</taxon>
        <taxon>Exobasidiomycetes</taxon>
        <taxon>Tilletiales</taxon>
        <taxon>Tilletiaceae</taxon>
        <taxon>Tilletia</taxon>
    </lineage>
</organism>
<dbReference type="Gene3D" id="2.40.50.140">
    <property type="entry name" value="Nucleic acid-binding proteins"/>
    <property type="match status" value="1"/>
</dbReference>
<reference evidence="4" key="2">
    <citation type="journal article" date="2019" name="IMA Fungus">
        <title>Genome sequencing and comparison of five Tilletia species to identify candidate genes for the detection of regulated species infecting wheat.</title>
        <authorList>
            <person name="Nguyen H.D.T."/>
            <person name="Sultana T."/>
            <person name="Kesanakurti P."/>
            <person name="Hambleton S."/>
        </authorList>
    </citation>
    <scope>NUCLEOTIDE SEQUENCE</scope>
    <source>
        <strain evidence="4">DAOMC 236422</strain>
    </source>
</reference>
<feature type="domain" description="Zinc finger Mcm10/DnaG-type" evidence="3">
    <location>
        <begin position="359"/>
        <end position="405"/>
    </location>
</feature>
<feature type="compositionally biased region" description="Polar residues" evidence="2">
    <location>
        <begin position="451"/>
        <end position="462"/>
    </location>
</feature>
<reference evidence="4" key="1">
    <citation type="submission" date="2016-04" db="EMBL/GenBank/DDBJ databases">
        <authorList>
            <person name="Nguyen H.D."/>
            <person name="Samba Siva P."/>
            <person name="Cullis J."/>
            <person name="Levesque C.A."/>
            <person name="Hambleton S."/>
        </authorList>
    </citation>
    <scope>NUCLEOTIDE SEQUENCE</scope>
    <source>
        <strain evidence="4">DAOMC 236422</strain>
    </source>
</reference>
<feature type="compositionally biased region" description="Basic and acidic residues" evidence="2">
    <location>
        <begin position="217"/>
        <end position="226"/>
    </location>
</feature>
<dbReference type="InterPro" id="IPR012340">
    <property type="entry name" value="NA-bd_OB-fold"/>
</dbReference>
<dbReference type="PANTHER" id="PTHR13454:SF11">
    <property type="entry name" value="PROTEIN MCM10 HOMOLOG"/>
    <property type="match status" value="1"/>
</dbReference>
<feature type="region of interest" description="Disordered" evidence="2">
    <location>
        <begin position="411"/>
        <end position="467"/>
    </location>
</feature>
<gene>
    <name evidence="4" type="ORF">A4X09_0g2928</name>
</gene>
<feature type="region of interest" description="Disordered" evidence="2">
    <location>
        <begin position="180"/>
        <end position="226"/>
    </location>
</feature>
<dbReference type="GO" id="GO:0006270">
    <property type="term" value="P:DNA replication initiation"/>
    <property type="evidence" value="ECO:0007669"/>
    <property type="project" value="InterPro"/>
</dbReference>
<accession>A0A8X7T590</accession>
<feature type="compositionally biased region" description="Basic and acidic residues" evidence="2">
    <location>
        <begin position="522"/>
        <end position="533"/>
    </location>
</feature>
<feature type="compositionally biased region" description="Low complexity" evidence="2">
    <location>
        <begin position="23"/>
        <end position="33"/>
    </location>
</feature>
<feature type="region of interest" description="Disordered" evidence="2">
    <location>
        <begin position="521"/>
        <end position="585"/>
    </location>
</feature>
<dbReference type="InterPro" id="IPR040184">
    <property type="entry name" value="Mcm10"/>
</dbReference>
<evidence type="ECO:0000313" key="4">
    <source>
        <dbReference type="EMBL" id="KAE8269412.1"/>
    </source>
</evidence>
<comment type="similarity">
    <text evidence="1">Belongs to the MCM10 family.</text>
</comment>
<dbReference type="EMBL" id="LWDG02000095">
    <property type="protein sequence ID" value="KAE8269412.1"/>
    <property type="molecule type" value="Genomic_DNA"/>
</dbReference>
<feature type="region of interest" description="Disordered" evidence="2">
    <location>
        <begin position="1"/>
        <end position="51"/>
    </location>
</feature>
<dbReference type="AlphaFoldDB" id="A0A8X7T590"/>
<dbReference type="Pfam" id="PF09329">
    <property type="entry name" value="zf-primase"/>
    <property type="match status" value="1"/>
</dbReference>
<feature type="region of interest" description="Disordered" evidence="2">
    <location>
        <begin position="688"/>
        <end position="730"/>
    </location>
</feature>
<evidence type="ECO:0000256" key="2">
    <source>
        <dbReference type="SAM" id="MobiDB-lite"/>
    </source>
</evidence>
<dbReference type="InterPro" id="IPR015408">
    <property type="entry name" value="Znf_Mcm10/DnaG"/>
</dbReference>
<comment type="caution">
    <text evidence="4">The sequence shown here is derived from an EMBL/GenBank/DDBJ whole genome shotgun (WGS) entry which is preliminary data.</text>
</comment>
<dbReference type="GO" id="GO:0003697">
    <property type="term" value="F:single-stranded DNA binding"/>
    <property type="evidence" value="ECO:0007669"/>
    <property type="project" value="InterPro"/>
</dbReference>
<dbReference type="PANTHER" id="PTHR13454">
    <property type="entry name" value="PROTEIN MCM10 HOMOLOG"/>
    <property type="match status" value="1"/>
</dbReference>
<evidence type="ECO:0000256" key="1">
    <source>
        <dbReference type="ARBA" id="ARBA00009679"/>
    </source>
</evidence>